<reference evidence="2" key="2">
    <citation type="submission" date="2019-10" db="EMBL/GenBank/DDBJ databases">
        <title>A de novo genome assembly of a pear dwarfing rootstock.</title>
        <authorList>
            <person name="Wang F."/>
            <person name="Wang J."/>
            <person name="Li S."/>
            <person name="Zhang Y."/>
            <person name="Fang M."/>
            <person name="Ma L."/>
            <person name="Zhao Y."/>
            <person name="Jiang S."/>
        </authorList>
    </citation>
    <scope>NUCLEOTIDE SEQUENCE [LARGE SCALE GENOMIC DNA]</scope>
</reference>
<evidence type="ECO:0000313" key="2">
    <source>
        <dbReference type="Proteomes" id="UP000327157"/>
    </source>
</evidence>
<keyword evidence="2" id="KW-1185">Reference proteome</keyword>
<dbReference type="AlphaFoldDB" id="A0A5N5EYY1"/>
<dbReference type="Gene3D" id="1.20.1280.50">
    <property type="match status" value="1"/>
</dbReference>
<dbReference type="Proteomes" id="UP000327157">
    <property type="component" value="Chromosome 7"/>
</dbReference>
<dbReference type="SUPFAM" id="SSF81383">
    <property type="entry name" value="F-box domain"/>
    <property type="match status" value="1"/>
</dbReference>
<sequence length="378" mass="43896">MDRPRKLNHWRNLNRSWEDMEQNCLAQVFIRVGLESLLLFIPFVCKSWYRATKNPACWERIIFPDANDDVTDPFSLNDAVLDRPWTTANRTENQRFDVFIRTFARENDILWRHFSITNFMKMVIDRSGGSLRFLKIPGLLSHYLFAIHKTLQHVGKCCKNFAGMQLTNAAIGPSVVEAIVTFVPNLSFLSLRGSQIPRELMVMLLKEMKNLALLDVRECVGFDQQDEEILRLASEIPTFLCRGARICAQEHLLRLLLNKAKWHFSNGFGSDERGDYKHQQNKSCHDCTQIIDVQAIGAETRTVLRFLEHPFIWYGLPMISQCAARWGSWEINESRNALSRTGPAYKPKKTSLEEELRQKVDINKYNYKPIPRSIESNK</sequence>
<dbReference type="PANTHER" id="PTHR38926:SF5">
    <property type="entry name" value="F-BOX AND LEUCINE-RICH REPEAT PROTEIN 6"/>
    <property type="match status" value="1"/>
</dbReference>
<dbReference type="Gene3D" id="3.80.10.10">
    <property type="entry name" value="Ribonuclease Inhibitor"/>
    <property type="match status" value="1"/>
</dbReference>
<proteinExistence type="predicted"/>
<comment type="caution">
    <text evidence="1">The sequence shown here is derived from an EMBL/GenBank/DDBJ whole genome shotgun (WGS) entry which is preliminary data.</text>
</comment>
<dbReference type="PANTHER" id="PTHR38926">
    <property type="entry name" value="F-BOX DOMAIN CONTAINING PROTEIN, EXPRESSED"/>
    <property type="match status" value="1"/>
</dbReference>
<reference evidence="1 2" key="1">
    <citation type="submission" date="2019-09" db="EMBL/GenBank/DDBJ databases">
        <authorList>
            <person name="Ou C."/>
        </authorList>
    </citation>
    <scope>NUCLEOTIDE SEQUENCE [LARGE SCALE GENOMIC DNA]</scope>
    <source>
        <strain evidence="1">S2</strain>
        <tissue evidence="1">Leaf</tissue>
    </source>
</reference>
<evidence type="ECO:0008006" key="3">
    <source>
        <dbReference type="Google" id="ProtNLM"/>
    </source>
</evidence>
<dbReference type="InterPro" id="IPR036047">
    <property type="entry name" value="F-box-like_dom_sf"/>
</dbReference>
<accession>A0A5N5EYY1</accession>
<organism evidence="1 2">
    <name type="scientific">Pyrus ussuriensis x Pyrus communis</name>
    <dbReference type="NCBI Taxonomy" id="2448454"/>
    <lineage>
        <taxon>Eukaryota</taxon>
        <taxon>Viridiplantae</taxon>
        <taxon>Streptophyta</taxon>
        <taxon>Embryophyta</taxon>
        <taxon>Tracheophyta</taxon>
        <taxon>Spermatophyta</taxon>
        <taxon>Magnoliopsida</taxon>
        <taxon>eudicotyledons</taxon>
        <taxon>Gunneridae</taxon>
        <taxon>Pentapetalae</taxon>
        <taxon>rosids</taxon>
        <taxon>fabids</taxon>
        <taxon>Rosales</taxon>
        <taxon>Rosaceae</taxon>
        <taxon>Amygdaloideae</taxon>
        <taxon>Maleae</taxon>
        <taxon>Pyrus</taxon>
    </lineage>
</organism>
<evidence type="ECO:0000313" key="1">
    <source>
        <dbReference type="EMBL" id="KAB2595996.1"/>
    </source>
</evidence>
<name>A0A5N5EYY1_9ROSA</name>
<protein>
    <recommendedName>
        <fullName evidence="3">F-box/LRR-repeat protein</fullName>
    </recommendedName>
</protein>
<dbReference type="EMBL" id="SMOL01000781">
    <property type="protein sequence ID" value="KAB2595996.1"/>
    <property type="molecule type" value="Genomic_DNA"/>
</dbReference>
<gene>
    <name evidence="1" type="ORF">D8674_031446</name>
</gene>
<dbReference type="InterPro" id="IPR032675">
    <property type="entry name" value="LRR_dom_sf"/>
</dbReference>
<dbReference type="OrthoDB" id="1929062at2759"/>
<reference evidence="1 2" key="3">
    <citation type="submission" date="2019-11" db="EMBL/GenBank/DDBJ databases">
        <title>A de novo genome assembly of a pear dwarfing rootstock.</title>
        <authorList>
            <person name="Wang F."/>
            <person name="Wang J."/>
            <person name="Li S."/>
            <person name="Zhang Y."/>
            <person name="Fang M."/>
            <person name="Ma L."/>
            <person name="Zhao Y."/>
            <person name="Jiang S."/>
        </authorList>
    </citation>
    <scope>NUCLEOTIDE SEQUENCE [LARGE SCALE GENOMIC DNA]</scope>
    <source>
        <strain evidence="1">S2</strain>
        <tissue evidence="1">Leaf</tissue>
    </source>
</reference>